<dbReference type="Proteomes" id="UP000092527">
    <property type="component" value="Unassembled WGS sequence"/>
</dbReference>
<evidence type="ECO:0000256" key="2">
    <source>
        <dbReference type="ARBA" id="ARBA00022603"/>
    </source>
</evidence>
<sequence>MTTGSGFRFKQFQIYHDQCAMKVGTDGVLLGAWADVTKVNAILDLGCGTGLIALMLAQRTTANCQIVGVEIEDNAYRQALENVAMSPWPQRVSIVHQNIADFCQNSSQQFDLIVANPPYFATASKCRDDHRETARYLGKSSHLAWLMAANHCLTTQGKIQFVLPFQSGELLLQQVKTMVTDLVCDEICEVTTKEGKTAQRMLLSFMKSSNKVVPKQTKLTIYTEQHQYHSDVIPMFQPFYLKL</sequence>
<dbReference type="GO" id="GO:0005737">
    <property type="term" value="C:cytoplasm"/>
    <property type="evidence" value="ECO:0007669"/>
    <property type="project" value="UniProtKB-SubCell"/>
</dbReference>
<dbReference type="EMBL" id="JTJU01000001">
    <property type="protein sequence ID" value="OBX12117.1"/>
    <property type="molecule type" value="Genomic_DNA"/>
</dbReference>
<dbReference type="PANTHER" id="PTHR47739">
    <property type="entry name" value="TRNA1(VAL) (ADENINE(37)-N6)-METHYLTRANSFERASE"/>
    <property type="match status" value="1"/>
</dbReference>
<comment type="similarity">
    <text evidence="6">Belongs to the methyltransferase superfamily. tRNA (adenine-N(6)-)-methyltransferase family.</text>
</comment>
<evidence type="ECO:0000313" key="8">
    <source>
        <dbReference type="EMBL" id="OBX12117.1"/>
    </source>
</evidence>
<dbReference type="InterPro" id="IPR002052">
    <property type="entry name" value="DNA_methylase_N6_adenine_CS"/>
</dbReference>
<dbReference type="GO" id="GO:0008033">
    <property type="term" value="P:tRNA processing"/>
    <property type="evidence" value="ECO:0007669"/>
    <property type="project" value="UniProtKB-UniRule"/>
</dbReference>
<evidence type="ECO:0000313" key="9">
    <source>
        <dbReference type="Proteomes" id="UP000092527"/>
    </source>
</evidence>
<gene>
    <name evidence="8" type="ORF">QV09_00145</name>
</gene>
<dbReference type="CDD" id="cd02440">
    <property type="entry name" value="AdoMet_MTases"/>
    <property type="match status" value="1"/>
</dbReference>
<keyword evidence="2 6" id="KW-0489">Methyltransferase</keyword>
<reference evidence="8 9" key="1">
    <citation type="submission" date="2014-11" db="EMBL/GenBank/DDBJ databases">
        <title>Pan-genome of Gallibacterium spp.</title>
        <authorList>
            <person name="Kudirkiene E."/>
            <person name="Bojesen A.M."/>
        </authorList>
    </citation>
    <scope>NUCLEOTIDE SEQUENCE [LARGE SCALE GENOMIC DNA]</scope>
    <source>
        <strain evidence="8 9">18469/18</strain>
    </source>
</reference>
<keyword evidence="3 6" id="KW-0808">Transferase</keyword>
<protein>
    <recommendedName>
        <fullName evidence="6">tRNA1(Val) (adenine(37)-N6)-methyltransferase</fullName>
        <ecNumber evidence="6">2.1.1.223</ecNumber>
    </recommendedName>
    <alternativeName>
        <fullName evidence="6">tRNA m6A37 methyltransferase</fullName>
    </alternativeName>
</protein>
<dbReference type="InterPro" id="IPR022882">
    <property type="entry name" value="tRNA_adenine-N6_MeTrfase"/>
</dbReference>
<dbReference type="RefSeq" id="WP_066113055.1">
    <property type="nucleotide sequence ID" value="NZ_CP103875.1"/>
</dbReference>
<comment type="caution">
    <text evidence="8">The sequence shown here is derived from an EMBL/GenBank/DDBJ whole genome shotgun (WGS) entry which is preliminary data.</text>
</comment>
<keyword evidence="1 6" id="KW-0963">Cytoplasm</keyword>
<dbReference type="PANTHER" id="PTHR47739:SF1">
    <property type="entry name" value="TRNA1(VAL) (ADENINE(37)-N6)-METHYLTRANSFERASE"/>
    <property type="match status" value="1"/>
</dbReference>
<feature type="domain" description="Methyltransferase small" evidence="7">
    <location>
        <begin position="38"/>
        <end position="124"/>
    </location>
</feature>
<dbReference type="GO" id="GO:0016430">
    <property type="term" value="F:tRNA (adenine-N6)-methyltransferase activity"/>
    <property type="evidence" value="ECO:0007669"/>
    <property type="project" value="UniProtKB-UniRule"/>
</dbReference>
<keyword evidence="4 6" id="KW-0949">S-adenosyl-L-methionine</keyword>
<dbReference type="HAMAP" id="MF_01872">
    <property type="entry name" value="tRNA_methyltr_YfiC"/>
    <property type="match status" value="1"/>
</dbReference>
<dbReference type="InterPro" id="IPR050210">
    <property type="entry name" value="tRNA_Adenine-N(6)_MTase"/>
</dbReference>
<evidence type="ECO:0000256" key="3">
    <source>
        <dbReference type="ARBA" id="ARBA00022679"/>
    </source>
</evidence>
<keyword evidence="5 6" id="KW-0819">tRNA processing</keyword>
<comment type="catalytic activity">
    <reaction evidence="6">
        <text>adenosine(37) in tRNA1(Val) + S-adenosyl-L-methionine = N(6)-methyladenosine(37) in tRNA1(Val) + S-adenosyl-L-homocysteine + H(+)</text>
        <dbReference type="Rhea" id="RHEA:43160"/>
        <dbReference type="Rhea" id="RHEA-COMP:10369"/>
        <dbReference type="Rhea" id="RHEA-COMP:10370"/>
        <dbReference type="ChEBI" id="CHEBI:15378"/>
        <dbReference type="ChEBI" id="CHEBI:57856"/>
        <dbReference type="ChEBI" id="CHEBI:59789"/>
        <dbReference type="ChEBI" id="CHEBI:74411"/>
        <dbReference type="ChEBI" id="CHEBI:74449"/>
        <dbReference type="EC" id="2.1.1.223"/>
    </reaction>
</comment>
<dbReference type="InterPro" id="IPR029063">
    <property type="entry name" value="SAM-dependent_MTases_sf"/>
</dbReference>
<dbReference type="EC" id="2.1.1.223" evidence="6"/>
<evidence type="ECO:0000259" key="7">
    <source>
        <dbReference type="Pfam" id="PF05175"/>
    </source>
</evidence>
<dbReference type="Pfam" id="PF05175">
    <property type="entry name" value="MTS"/>
    <property type="match status" value="1"/>
</dbReference>
<dbReference type="GO" id="GO:0032259">
    <property type="term" value="P:methylation"/>
    <property type="evidence" value="ECO:0007669"/>
    <property type="project" value="UniProtKB-KW"/>
</dbReference>
<evidence type="ECO:0000256" key="6">
    <source>
        <dbReference type="HAMAP-Rule" id="MF_01872"/>
    </source>
</evidence>
<organism evidence="8 9">
    <name type="scientific">Gallibacterium salpingitidis</name>
    <dbReference type="NCBI Taxonomy" id="505341"/>
    <lineage>
        <taxon>Bacteria</taxon>
        <taxon>Pseudomonadati</taxon>
        <taxon>Pseudomonadota</taxon>
        <taxon>Gammaproteobacteria</taxon>
        <taxon>Pasteurellales</taxon>
        <taxon>Pasteurellaceae</taxon>
        <taxon>Gallibacterium</taxon>
    </lineage>
</organism>
<evidence type="ECO:0000256" key="5">
    <source>
        <dbReference type="ARBA" id="ARBA00022694"/>
    </source>
</evidence>
<dbReference type="PROSITE" id="PS00092">
    <property type="entry name" value="N6_MTASE"/>
    <property type="match status" value="1"/>
</dbReference>
<evidence type="ECO:0000256" key="4">
    <source>
        <dbReference type="ARBA" id="ARBA00022691"/>
    </source>
</evidence>
<comment type="subcellular location">
    <subcellularLocation>
        <location evidence="6">Cytoplasm</location>
    </subcellularLocation>
</comment>
<name>A0AB36E6U7_9PAST</name>
<evidence type="ECO:0000256" key="1">
    <source>
        <dbReference type="ARBA" id="ARBA00022490"/>
    </source>
</evidence>
<dbReference type="SUPFAM" id="SSF53335">
    <property type="entry name" value="S-adenosyl-L-methionine-dependent methyltransferases"/>
    <property type="match status" value="1"/>
</dbReference>
<comment type="function">
    <text evidence="6">Specifically methylates the adenine in position 37 of tRNA(1)(Val) (anticodon cmo5UAC).</text>
</comment>
<accession>A0AB36E6U7</accession>
<dbReference type="GO" id="GO:0003676">
    <property type="term" value="F:nucleic acid binding"/>
    <property type="evidence" value="ECO:0007669"/>
    <property type="project" value="InterPro"/>
</dbReference>
<dbReference type="PRINTS" id="PR00507">
    <property type="entry name" value="N12N6MTFRASE"/>
</dbReference>
<dbReference type="InterPro" id="IPR007848">
    <property type="entry name" value="Small_mtfrase_dom"/>
</dbReference>
<proteinExistence type="inferred from homology"/>
<dbReference type="AlphaFoldDB" id="A0AB36E6U7"/>
<dbReference type="Gene3D" id="3.40.50.150">
    <property type="entry name" value="Vaccinia Virus protein VP39"/>
    <property type="match status" value="1"/>
</dbReference>